<accession>A0A6M1LL28</accession>
<dbReference type="AlphaFoldDB" id="A0A6M1LL28"/>
<organism evidence="4 5">
    <name type="scientific">Falsiroseomonas algicola</name>
    <dbReference type="NCBI Taxonomy" id="2716930"/>
    <lineage>
        <taxon>Bacteria</taxon>
        <taxon>Pseudomonadati</taxon>
        <taxon>Pseudomonadota</taxon>
        <taxon>Alphaproteobacteria</taxon>
        <taxon>Acetobacterales</taxon>
        <taxon>Roseomonadaceae</taxon>
        <taxon>Falsiroseomonas</taxon>
    </lineage>
</organism>
<evidence type="ECO:0000256" key="2">
    <source>
        <dbReference type="SAM" id="SignalP"/>
    </source>
</evidence>
<feature type="chain" id="PRO_5026929223" evidence="2">
    <location>
        <begin position="20"/>
        <end position="203"/>
    </location>
</feature>
<dbReference type="Proteomes" id="UP000475385">
    <property type="component" value="Unassembled WGS sequence"/>
</dbReference>
<keyword evidence="2" id="KW-0732">Signal</keyword>
<gene>
    <name evidence="4" type="ORF">G3576_12850</name>
</gene>
<feature type="region of interest" description="Disordered" evidence="1">
    <location>
        <begin position="172"/>
        <end position="203"/>
    </location>
</feature>
<proteinExistence type="predicted"/>
<dbReference type="Pfam" id="PF14371">
    <property type="entry name" value="DUF4412"/>
    <property type="match status" value="1"/>
</dbReference>
<keyword evidence="5" id="KW-1185">Reference proteome</keyword>
<dbReference type="RefSeq" id="WP_164694800.1">
    <property type="nucleotide sequence ID" value="NZ_JAAIKB010000004.1"/>
</dbReference>
<sequence length="203" mass="21629">MRRTLIAALLSLSAVPAVAQDRPALYPTRDVAVTYRVNGGQAQAAGMQSITIAWLAAAQAMRMDMGPAGYMVADHRNQRGFMVMQQARMIMDVPMQQAMQQYGPSENATYRRTGSATVAGHACTVWSYQDRGNSGTACITGDGVMLRAEGTSQGQSGGMEATQVAYGAQDPSRFQRPQGYQSMQMPGGGQMPMGRPPAGAVTK</sequence>
<reference evidence="4 5" key="2">
    <citation type="submission" date="2020-03" db="EMBL/GenBank/DDBJ databases">
        <title>Roseomonas stagni sp. nov., isolated from pond water in Japan.</title>
        <authorList>
            <person name="Furuhata K."/>
            <person name="Miyamoto H."/>
            <person name="Goto K."/>
        </authorList>
    </citation>
    <scope>NUCLEOTIDE SEQUENCE [LARGE SCALE GENOMIC DNA]</scope>
    <source>
        <strain evidence="4 5">PeD5</strain>
    </source>
</reference>
<feature type="domain" description="DUF4412" evidence="3">
    <location>
        <begin position="52"/>
        <end position="155"/>
    </location>
</feature>
<name>A0A6M1LL28_9PROT</name>
<dbReference type="EMBL" id="JAAIKB010000004">
    <property type="protein sequence ID" value="NGM20907.1"/>
    <property type="molecule type" value="Genomic_DNA"/>
</dbReference>
<evidence type="ECO:0000256" key="1">
    <source>
        <dbReference type="SAM" id="MobiDB-lite"/>
    </source>
</evidence>
<comment type="caution">
    <text evidence="4">The sequence shown here is derived from an EMBL/GenBank/DDBJ whole genome shotgun (WGS) entry which is preliminary data.</text>
</comment>
<dbReference type="InterPro" id="IPR025524">
    <property type="entry name" value="DUF4412"/>
</dbReference>
<protein>
    <submittedName>
        <fullName evidence="4">DUF4412 domain-containing protein</fullName>
    </submittedName>
</protein>
<feature type="signal peptide" evidence="2">
    <location>
        <begin position="1"/>
        <end position="19"/>
    </location>
</feature>
<evidence type="ECO:0000313" key="4">
    <source>
        <dbReference type="EMBL" id="NGM20907.1"/>
    </source>
</evidence>
<evidence type="ECO:0000259" key="3">
    <source>
        <dbReference type="Pfam" id="PF14371"/>
    </source>
</evidence>
<evidence type="ECO:0000313" key="5">
    <source>
        <dbReference type="Proteomes" id="UP000475385"/>
    </source>
</evidence>
<reference evidence="4 5" key="1">
    <citation type="submission" date="2020-02" db="EMBL/GenBank/DDBJ databases">
        <authorList>
            <person name="Kim H.M."/>
            <person name="Jeon C.O."/>
        </authorList>
    </citation>
    <scope>NUCLEOTIDE SEQUENCE [LARGE SCALE GENOMIC DNA]</scope>
    <source>
        <strain evidence="4 5">PeD5</strain>
    </source>
</reference>